<dbReference type="PANTHER" id="PTHR33116:SF70">
    <property type="entry name" value="NON-LTR RETROELEMENT REVERSE TRANSCRIPTASE-LIKE PROTEIN"/>
    <property type="match status" value="1"/>
</dbReference>
<dbReference type="SUPFAM" id="SSF53098">
    <property type="entry name" value="Ribonuclease H-like"/>
    <property type="match status" value="1"/>
</dbReference>
<feature type="region of interest" description="Disordered" evidence="1">
    <location>
        <begin position="194"/>
        <end position="270"/>
    </location>
</feature>
<feature type="region of interest" description="Disordered" evidence="1">
    <location>
        <begin position="283"/>
        <end position="324"/>
    </location>
</feature>
<dbReference type="InterPro" id="IPR002156">
    <property type="entry name" value="RNaseH_domain"/>
</dbReference>
<organism evidence="3">
    <name type="scientific">Fagus sylvatica</name>
    <name type="common">Beechnut</name>
    <dbReference type="NCBI Taxonomy" id="28930"/>
    <lineage>
        <taxon>Eukaryota</taxon>
        <taxon>Viridiplantae</taxon>
        <taxon>Streptophyta</taxon>
        <taxon>Embryophyta</taxon>
        <taxon>Tracheophyta</taxon>
        <taxon>Spermatophyta</taxon>
        <taxon>Magnoliopsida</taxon>
        <taxon>eudicotyledons</taxon>
        <taxon>Gunneridae</taxon>
        <taxon>Pentapetalae</taxon>
        <taxon>rosids</taxon>
        <taxon>fabids</taxon>
        <taxon>Fagales</taxon>
        <taxon>Fagaceae</taxon>
        <taxon>Fagus</taxon>
    </lineage>
</organism>
<feature type="compositionally biased region" description="Low complexity" evidence="1">
    <location>
        <begin position="194"/>
        <end position="226"/>
    </location>
</feature>
<dbReference type="Pfam" id="PF13966">
    <property type="entry name" value="zf-RVT"/>
    <property type="match status" value="1"/>
</dbReference>
<feature type="compositionally biased region" description="Basic and acidic residues" evidence="1">
    <location>
        <begin position="254"/>
        <end position="270"/>
    </location>
</feature>
<feature type="domain" description="RNase H type-1" evidence="2">
    <location>
        <begin position="1302"/>
        <end position="1432"/>
    </location>
</feature>
<dbReference type="Gene3D" id="3.30.420.10">
    <property type="entry name" value="Ribonuclease H-like superfamily/Ribonuclease H"/>
    <property type="match status" value="1"/>
</dbReference>
<proteinExistence type="predicted"/>
<reference evidence="3" key="1">
    <citation type="submission" date="2018-02" db="EMBL/GenBank/DDBJ databases">
        <authorList>
            <person name="Cohen D.B."/>
            <person name="Kent A.D."/>
        </authorList>
    </citation>
    <scope>NUCLEOTIDE SEQUENCE</scope>
</reference>
<dbReference type="EMBL" id="OIVN01003924">
    <property type="protein sequence ID" value="SPD14401.1"/>
    <property type="molecule type" value="Genomic_DNA"/>
</dbReference>
<accession>A0A2N9HRX1</accession>
<feature type="region of interest" description="Disordered" evidence="1">
    <location>
        <begin position="137"/>
        <end position="164"/>
    </location>
</feature>
<dbReference type="GO" id="GO:0003676">
    <property type="term" value="F:nucleic acid binding"/>
    <property type="evidence" value="ECO:0007669"/>
    <property type="project" value="InterPro"/>
</dbReference>
<dbReference type="InterPro" id="IPR012337">
    <property type="entry name" value="RNaseH-like_sf"/>
</dbReference>
<dbReference type="PROSITE" id="PS50879">
    <property type="entry name" value="RNASE_H_1"/>
    <property type="match status" value="1"/>
</dbReference>
<dbReference type="InterPro" id="IPR036397">
    <property type="entry name" value="RNaseH_sf"/>
</dbReference>
<gene>
    <name evidence="3" type="ORF">FSB_LOCUS42283</name>
</gene>
<feature type="compositionally biased region" description="Polar residues" evidence="1">
    <location>
        <begin position="143"/>
        <end position="164"/>
    </location>
</feature>
<dbReference type="CDD" id="cd06222">
    <property type="entry name" value="RNase_H_like"/>
    <property type="match status" value="1"/>
</dbReference>
<name>A0A2N9HRX1_FAGSY</name>
<dbReference type="PANTHER" id="PTHR33116">
    <property type="entry name" value="REVERSE TRANSCRIPTASE ZINC-BINDING DOMAIN-CONTAINING PROTEIN-RELATED-RELATED"/>
    <property type="match status" value="1"/>
</dbReference>
<dbReference type="Pfam" id="PF13456">
    <property type="entry name" value="RVT_3"/>
    <property type="match status" value="1"/>
</dbReference>
<evidence type="ECO:0000259" key="2">
    <source>
        <dbReference type="PROSITE" id="PS50879"/>
    </source>
</evidence>
<sequence length="1466" mass="162853">MGRSLGIHSKYIFLIRNHPVHTTVDTPEAFASLPRDTLGISAAPDRTTFSAAKDHVNSAQKLAGSSAAKDNDNTAPTAVKRNYNSAQKHAAPSDSGVRSIDKTIQHAFGANRRVAGSIDGQRRVKANQQFRYSHLDKGKNKQVCGSGQHYSNGSLKSNTLPGEQNLNFENSEPILTLAEPIFVFNIPKPNVNSLQSQLSNQNNQTKNNPISFTSPQQPQSSSFTISLRPQLPKSKGGNDKHSMGGVSTVQSISKLKDSTERSVHSDRRRCDRIDLKGSTSCVGVVRRRDSSSSPRRRSTSPNRHGLAARDKPILELPNGHSENRWDSLSTKNSLSAIAGAEICPISGGGVLRNTAGVRGEEGDVINPNPLQLARKSECSQVSSDCEMRAPVQTLDPLLRDEGEGVPRVPVYLDSDLEQHMGDVAREGMELARGGRNATRLGGDKAAELARSFPFDGFLCTNTIGFAGGIWILWKTEAVEVDHLYSTEQEIHASVKVRGSNSLWLISAIYGSPRRKKRILARLNGVQCALTSRPSESLYRIEKSLREDYFVILKLEEELWALKSRVGWVVEGDRNTKFFHTSTIVRRRANKIGFVDLFSTSHLHPPSGFCLPMWALRISDQEALSLTAHVDANDVKRSLWFLKAFKAPRPDGLHPGFFQKCWPIVGDSVVKEVRQIFSSGRMPEYLNRTLISLIPKCLGPETLSQFRPISLCNTVYKIVTKIIVSRLRPIIGNLVSPFQAAFVPVLECVSTSSFFILVNGGQLENFKPSRGIRQGDPLSPYLFILCMEYLSLKILEACDNNNWKAIKASSLVKRLVCPKSKVFFSPNVNPNLRQHLCGILGVSSTPNLGKYLGFPLRSNGRSTRDFDFVVEKVQAKLSSWKAKLLSPAGRVILVQSVTSAIPAYYMQNVALPIRVCSNLDKLNRDFLWGSTDERKKMHMVSWDKVCRPRDLGGLGLYSTRARNLSLLAKLNWRVMEDPNSLWAKTLIAKYCPNGIMDERLVTRRSGSSNWKGLKKGHEVFRKGLRWVVNNGQDISFWHDLWVGDRPLRSLVHGPLSSWEDSLKVCDVVEGVSMWNLSTLSLDIPPCIQESIKAISVCPNRPLADKRVWDSAGGDFKLGKAYSIVCNNFSECSSLNPSSWIWKVRTSPRIMFFLWQCYHLSVPVREILASRGINIPTFCPRCLAPNESLIHMLRDCPDSIAFWNSFRFPSSGSLFYSASFLDWIHSNCIATSTHDHNIPWQTLFSFGIWSLWLRRNQFVFKPDSHFLDPVVNAISYASEFFYLIGSYSKVKNMTSTPIKWVVPPLGWFKLNTDGSSLGNPGLAGGGGVIRNHVGDWVGGFSRAIGITTSVQAELRALKDGLNLAIDLGILNLEIEMDSLVAVEFVNSITTPNPFLSTIVTDCRSLMERFESCSLKHIFREANGCADLLAKTGCDQSSDFITFSNAPAHVLEALAFDVSSATCFRLISS</sequence>
<evidence type="ECO:0000313" key="3">
    <source>
        <dbReference type="EMBL" id="SPD14401.1"/>
    </source>
</evidence>
<protein>
    <recommendedName>
        <fullName evidence="2">RNase H type-1 domain-containing protein</fullName>
    </recommendedName>
</protein>
<dbReference type="InterPro" id="IPR026960">
    <property type="entry name" value="RVT-Znf"/>
</dbReference>
<dbReference type="GO" id="GO:0004523">
    <property type="term" value="F:RNA-DNA hybrid ribonuclease activity"/>
    <property type="evidence" value="ECO:0007669"/>
    <property type="project" value="InterPro"/>
</dbReference>
<dbReference type="InterPro" id="IPR044730">
    <property type="entry name" value="RNase_H-like_dom_plant"/>
</dbReference>
<evidence type="ECO:0000256" key="1">
    <source>
        <dbReference type="SAM" id="MobiDB-lite"/>
    </source>
</evidence>